<comment type="subcellular location">
    <subcellularLocation>
        <location evidence="1">Mitochondrion</location>
    </subcellularLocation>
</comment>
<dbReference type="GO" id="GO:0005762">
    <property type="term" value="C:mitochondrial large ribosomal subunit"/>
    <property type="evidence" value="ECO:0007669"/>
    <property type="project" value="InterPro"/>
</dbReference>
<evidence type="ECO:0000256" key="4">
    <source>
        <dbReference type="ARBA" id="ARBA00022980"/>
    </source>
</evidence>
<keyword evidence="3" id="KW-0809">Transit peptide</keyword>
<sequence length="156" mass="17983">MGIVKMPGIRQLQSYLVCRSYATKTFKHRTVSELRKLKNKAHATVSNPKDVSVGKNGGSKEITEKVQYPSYQRVAPTGKFDEQTKQYRHIKEMVPEFIVPDLKGFKLKAYVPWGIDDVKQSEFTPRDLFFATYAKDIKTDFEDNKLELEDSKKDNS</sequence>
<evidence type="ECO:0000256" key="1">
    <source>
        <dbReference type="ARBA" id="ARBA00004173"/>
    </source>
</evidence>
<evidence type="ECO:0000256" key="6">
    <source>
        <dbReference type="ARBA" id="ARBA00023274"/>
    </source>
</evidence>
<dbReference type="Proteomes" id="UP000242188">
    <property type="component" value="Unassembled WGS sequence"/>
</dbReference>
<evidence type="ECO:0000256" key="5">
    <source>
        <dbReference type="ARBA" id="ARBA00023128"/>
    </source>
</evidence>
<protein>
    <submittedName>
        <fullName evidence="7">39S ribosomal protein L41, mitochondrial</fullName>
    </submittedName>
</protein>
<keyword evidence="5" id="KW-0496">Mitochondrion</keyword>
<comment type="caution">
    <text evidence="7">The sequence shown here is derived from an EMBL/GenBank/DDBJ whole genome shotgun (WGS) entry which is preliminary data.</text>
</comment>
<dbReference type="AlphaFoldDB" id="A0A210R2J6"/>
<evidence type="ECO:0000313" key="8">
    <source>
        <dbReference type="Proteomes" id="UP000242188"/>
    </source>
</evidence>
<dbReference type="STRING" id="6573.A0A210R2J6"/>
<proteinExistence type="inferred from homology"/>
<dbReference type="OrthoDB" id="408933at2759"/>
<dbReference type="Pfam" id="PF09809">
    <property type="entry name" value="MRP-L27"/>
    <property type="match status" value="1"/>
</dbReference>
<reference evidence="7 8" key="1">
    <citation type="journal article" date="2017" name="Nat. Ecol. Evol.">
        <title>Scallop genome provides insights into evolution of bilaterian karyotype and development.</title>
        <authorList>
            <person name="Wang S."/>
            <person name="Zhang J."/>
            <person name="Jiao W."/>
            <person name="Li J."/>
            <person name="Xun X."/>
            <person name="Sun Y."/>
            <person name="Guo X."/>
            <person name="Huan P."/>
            <person name="Dong B."/>
            <person name="Zhang L."/>
            <person name="Hu X."/>
            <person name="Sun X."/>
            <person name="Wang J."/>
            <person name="Zhao C."/>
            <person name="Wang Y."/>
            <person name="Wang D."/>
            <person name="Huang X."/>
            <person name="Wang R."/>
            <person name="Lv J."/>
            <person name="Li Y."/>
            <person name="Zhang Z."/>
            <person name="Liu B."/>
            <person name="Lu W."/>
            <person name="Hui Y."/>
            <person name="Liang J."/>
            <person name="Zhou Z."/>
            <person name="Hou R."/>
            <person name="Li X."/>
            <person name="Liu Y."/>
            <person name="Li H."/>
            <person name="Ning X."/>
            <person name="Lin Y."/>
            <person name="Zhao L."/>
            <person name="Xing Q."/>
            <person name="Dou J."/>
            <person name="Li Y."/>
            <person name="Mao J."/>
            <person name="Guo H."/>
            <person name="Dou H."/>
            <person name="Li T."/>
            <person name="Mu C."/>
            <person name="Jiang W."/>
            <person name="Fu Q."/>
            <person name="Fu X."/>
            <person name="Miao Y."/>
            <person name="Liu J."/>
            <person name="Yu Q."/>
            <person name="Li R."/>
            <person name="Liao H."/>
            <person name="Li X."/>
            <person name="Kong Y."/>
            <person name="Jiang Z."/>
            <person name="Chourrout D."/>
            <person name="Li R."/>
            <person name="Bao Z."/>
        </authorList>
    </citation>
    <scope>NUCLEOTIDE SEQUENCE [LARGE SCALE GENOMIC DNA]</scope>
    <source>
        <strain evidence="7 8">PY_sf001</strain>
    </source>
</reference>
<dbReference type="PANTHER" id="PTHR21338:SF0">
    <property type="entry name" value="LARGE RIBOSOMAL SUBUNIT PROTEIN ML41"/>
    <property type="match status" value="1"/>
</dbReference>
<evidence type="ECO:0000256" key="3">
    <source>
        <dbReference type="ARBA" id="ARBA00022946"/>
    </source>
</evidence>
<dbReference type="PANTHER" id="PTHR21338">
    <property type="entry name" value="MITOCHONDRIAL RIBOSOMAL PROTEIN L41"/>
    <property type="match status" value="1"/>
</dbReference>
<accession>A0A210R2J6</accession>
<name>A0A210R2J6_MIZYE</name>
<evidence type="ECO:0000313" key="7">
    <source>
        <dbReference type="EMBL" id="OWF55219.1"/>
    </source>
</evidence>
<dbReference type="EMBL" id="NEDP02000736">
    <property type="protein sequence ID" value="OWF55219.1"/>
    <property type="molecule type" value="Genomic_DNA"/>
</dbReference>
<gene>
    <name evidence="7" type="ORF">KP79_PYT21964</name>
</gene>
<keyword evidence="6" id="KW-0687">Ribonucleoprotein</keyword>
<dbReference type="GO" id="GO:0006412">
    <property type="term" value="P:translation"/>
    <property type="evidence" value="ECO:0007669"/>
    <property type="project" value="TreeGrafter"/>
</dbReference>
<dbReference type="InterPro" id="IPR019189">
    <property type="entry name" value="Ribosomal_mL41"/>
</dbReference>
<comment type="similarity">
    <text evidence="2">Belongs to the mitochondrion-specific ribosomal protein mL41 family.</text>
</comment>
<evidence type="ECO:0000256" key="2">
    <source>
        <dbReference type="ARBA" id="ARBA00010152"/>
    </source>
</evidence>
<dbReference type="GO" id="GO:0003735">
    <property type="term" value="F:structural constituent of ribosome"/>
    <property type="evidence" value="ECO:0007669"/>
    <property type="project" value="InterPro"/>
</dbReference>
<organism evidence="7 8">
    <name type="scientific">Mizuhopecten yessoensis</name>
    <name type="common">Japanese scallop</name>
    <name type="synonym">Patinopecten yessoensis</name>
    <dbReference type="NCBI Taxonomy" id="6573"/>
    <lineage>
        <taxon>Eukaryota</taxon>
        <taxon>Metazoa</taxon>
        <taxon>Spiralia</taxon>
        <taxon>Lophotrochozoa</taxon>
        <taxon>Mollusca</taxon>
        <taxon>Bivalvia</taxon>
        <taxon>Autobranchia</taxon>
        <taxon>Pteriomorphia</taxon>
        <taxon>Pectinida</taxon>
        <taxon>Pectinoidea</taxon>
        <taxon>Pectinidae</taxon>
        <taxon>Mizuhopecten</taxon>
    </lineage>
</organism>
<keyword evidence="8" id="KW-1185">Reference proteome</keyword>
<keyword evidence="4 7" id="KW-0689">Ribosomal protein</keyword>